<comment type="caution">
    <text evidence="2">The sequence shown here is derived from an EMBL/GenBank/DDBJ whole genome shotgun (WGS) entry which is preliminary data.</text>
</comment>
<dbReference type="Proteomes" id="UP001321473">
    <property type="component" value="Unassembled WGS sequence"/>
</dbReference>
<accession>A0AAQ4DVI7</accession>
<evidence type="ECO:0000256" key="1">
    <source>
        <dbReference type="SAM" id="MobiDB-lite"/>
    </source>
</evidence>
<dbReference type="AlphaFoldDB" id="A0AAQ4DVI7"/>
<proteinExistence type="predicted"/>
<organism evidence="2 3">
    <name type="scientific">Amblyomma americanum</name>
    <name type="common">Lone star tick</name>
    <dbReference type="NCBI Taxonomy" id="6943"/>
    <lineage>
        <taxon>Eukaryota</taxon>
        <taxon>Metazoa</taxon>
        <taxon>Ecdysozoa</taxon>
        <taxon>Arthropoda</taxon>
        <taxon>Chelicerata</taxon>
        <taxon>Arachnida</taxon>
        <taxon>Acari</taxon>
        <taxon>Parasitiformes</taxon>
        <taxon>Ixodida</taxon>
        <taxon>Ixodoidea</taxon>
        <taxon>Ixodidae</taxon>
        <taxon>Amblyomminae</taxon>
        <taxon>Amblyomma</taxon>
    </lineage>
</organism>
<feature type="region of interest" description="Disordered" evidence="1">
    <location>
        <begin position="53"/>
        <end position="77"/>
    </location>
</feature>
<reference evidence="2 3" key="1">
    <citation type="journal article" date="2023" name="Arcadia Sci">
        <title>De novo assembly of a long-read Amblyomma americanum tick genome.</title>
        <authorList>
            <person name="Chou S."/>
            <person name="Poskanzer K.E."/>
            <person name="Rollins M."/>
            <person name="Thuy-Boun P.S."/>
        </authorList>
    </citation>
    <scope>NUCLEOTIDE SEQUENCE [LARGE SCALE GENOMIC DNA]</scope>
    <source>
        <strain evidence="2">F_SG_1</strain>
        <tissue evidence="2">Salivary glands</tissue>
    </source>
</reference>
<sequence length="77" mass="8047">MLGWLRRASSLDEFPGASSSAAHAALARPRNRYSCGSLEAVLGEASVVSAAVSSASREAARRQTPYARRSASLIPVS</sequence>
<gene>
    <name evidence="2" type="ORF">V5799_006742</name>
</gene>
<protein>
    <submittedName>
        <fullName evidence="2">Uncharacterized protein</fullName>
    </submittedName>
</protein>
<evidence type="ECO:0000313" key="3">
    <source>
        <dbReference type="Proteomes" id="UP001321473"/>
    </source>
</evidence>
<evidence type="ECO:0000313" key="2">
    <source>
        <dbReference type="EMBL" id="KAK8766477.1"/>
    </source>
</evidence>
<name>A0AAQ4DVI7_AMBAM</name>
<keyword evidence="3" id="KW-1185">Reference proteome</keyword>
<dbReference type="EMBL" id="JARKHS020026300">
    <property type="protein sequence ID" value="KAK8766477.1"/>
    <property type="molecule type" value="Genomic_DNA"/>
</dbReference>